<evidence type="ECO:0000256" key="3">
    <source>
        <dbReference type="ARBA" id="ARBA00022553"/>
    </source>
</evidence>
<dbReference type="GO" id="GO:0005737">
    <property type="term" value="C:cytoplasm"/>
    <property type="evidence" value="ECO:0007669"/>
    <property type="project" value="UniProtKB-SubCell"/>
</dbReference>
<dbReference type="PANTHER" id="PTHR45526">
    <property type="entry name" value="TRANSCRIPTIONAL REGULATORY PROTEIN DPIA"/>
    <property type="match status" value="1"/>
</dbReference>
<evidence type="ECO:0000256" key="8">
    <source>
        <dbReference type="ARBA" id="ARBA00023163"/>
    </source>
</evidence>
<keyword evidence="2 9" id="KW-0963">Cytoplasm</keyword>
<evidence type="ECO:0000313" key="16">
    <source>
        <dbReference type="Proteomes" id="UP000594979"/>
    </source>
</evidence>
<dbReference type="GO" id="GO:0003700">
    <property type="term" value="F:DNA-binding transcription factor activity"/>
    <property type="evidence" value="ECO:0007669"/>
    <property type="project" value="InterPro"/>
</dbReference>
<evidence type="ECO:0000256" key="11">
    <source>
        <dbReference type="SAM" id="MobiDB-lite"/>
    </source>
</evidence>
<keyword evidence="7 9" id="KW-0010">Activator</keyword>
<dbReference type="GO" id="GO:0000156">
    <property type="term" value="F:phosphorelay response regulator activity"/>
    <property type="evidence" value="ECO:0007669"/>
    <property type="project" value="TreeGrafter"/>
</dbReference>
<proteinExistence type="predicted"/>
<dbReference type="PIRSF" id="PIRSF006171">
    <property type="entry name" value="RR_citrat_malat"/>
    <property type="match status" value="1"/>
</dbReference>
<gene>
    <name evidence="13" type="ORF">B8X04_00385</name>
    <name evidence="14" type="ORF">I6G59_06125</name>
</gene>
<evidence type="ECO:0000256" key="7">
    <source>
        <dbReference type="ARBA" id="ARBA00023159"/>
    </source>
</evidence>
<dbReference type="PANTHER" id="PTHR45526:SF1">
    <property type="entry name" value="TRANSCRIPTIONAL REGULATORY PROTEIN DCUR-RELATED"/>
    <property type="match status" value="1"/>
</dbReference>
<dbReference type="InterPro" id="IPR051271">
    <property type="entry name" value="2C-system_Tx_regulators"/>
</dbReference>
<comment type="subcellular location">
    <subcellularLocation>
        <location evidence="1 9">Cytoplasm</location>
    </subcellularLocation>
</comment>
<accession>A0A269ZJ85</accession>
<dbReference type="GO" id="GO:0003677">
    <property type="term" value="F:DNA binding"/>
    <property type="evidence" value="ECO:0007669"/>
    <property type="project" value="UniProtKB-KW"/>
</dbReference>
<evidence type="ECO:0000256" key="4">
    <source>
        <dbReference type="ARBA" id="ARBA00023012"/>
    </source>
</evidence>
<evidence type="ECO:0000256" key="2">
    <source>
        <dbReference type="ARBA" id="ARBA00022490"/>
    </source>
</evidence>
<evidence type="ECO:0000259" key="12">
    <source>
        <dbReference type="PROSITE" id="PS50110"/>
    </source>
</evidence>
<evidence type="ECO:0000256" key="10">
    <source>
        <dbReference type="PROSITE-ProRule" id="PRU00169"/>
    </source>
</evidence>
<dbReference type="AlphaFoldDB" id="A0A269ZJ85"/>
<name>A0A269ZJ85_9MICO</name>
<dbReference type="InterPro" id="IPR024187">
    <property type="entry name" value="Sig_transdc_resp-reg_cit/mal"/>
</dbReference>
<dbReference type="SMART" id="SM00448">
    <property type="entry name" value="REC"/>
    <property type="match status" value="1"/>
</dbReference>
<dbReference type="PROSITE" id="PS50110">
    <property type="entry name" value="RESPONSE_REGULATORY"/>
    <property type="match status" value="1"/>
</dbReference>
<dbReference type="RefSeq" id="WP_095375075.1">
    <property type="nucleotide sequence ID" value="NZ_CP065682.1"/>
</dbReference>
<evidence type="ECO:0000313" key="15">
    <source>
        <dbReference type="Proteomes" id="UP000216867"/>
    </source>
</evidence>
<dbReference type="Gene3D" id="3.40.50.2300">
    <property type="match status" value="1"/>
</dbReference>
<feature type="domain" description="Response regulatory" evidence="12">
    <location>
        <begin position="9"/>
        <end position="130"/>
    </location>
</feature>
<dbReference type="EMBL" id="CP065682">
    <property type="protein sequence ID" value="QPS34881.1"/>
    <property type="molecule type" value="Genomic_DNA"/>
</dbReference>
<evidence type="ECO:0000256" key="9">
    <source>
        <dbReference type="PIRNR" id="PIRNR006171"/>
    </source>
</evidence>
<feature type="modified residue" description="4-aspartylphosphate" evidence="10">
    <location>
        <position position="65"/>
    </location>
</feature>
<keyword evidence="8 9" id="KW-0804">Transcription</keyword>
<reference evidence="14 16" key="2">
    <citation type="submission" date="2020-12" db="EMBL/GenBank/DDBJ databases">
        <title>FDA dAtabase for Regulatory Grade micrObial Sequences (FDA-ARGOS): Supporting development and validation of Infectious Disease Dx tests.</title>
        <authorList>
            <person name="Sproer C."/>
            <person name="Gronow S."/>
            <person name="Severitt S."/>
            <person name="Schroder I."/>
            <person name="Tallon L."/>
            <person name="Sadzewicz L."/>
            <person name="Zhao X."/>
            <person name="Boylan J."/>
            <person name="Ott S."/>
            <person name="Bowen H."/>
            <person name="Vavikolanu K."/>
            <person name="Mehta A."/>
            <person name="Aluvathingal J."/>
            <person name="Nadendla S."/>
            <person name="Lowell S."/>
            <person name="Myers T."/>
            <person name="Yan Y."/>
            <person name="Sichtig H."/>
        </authorList>
    </citation>
    <scope>NUCLEOTIDE SEQUENCE [LARGE SCALE GENOMIC DNA]</scope>
    <source>
        <strain evidence="14 16">FDAARGOS_902</strain>
    </source>
</reference>
<protein>
    <recommendedName>
        <fullName evidence="9">Transcriptional regulatory protein</fullName>
    </recommendedName>
</protein>
<dbReference type="Pfam" id="PF00072">
    <property type="entry name" value="Response_reg"/>
    <property type="match status" value="1"/>
</dbReference>
<dbReference type="SUPFAM" id="SSF52172">
    <property type="entry name" value="CheY-like"/>
    <property type="match status" value="1"/>
</dbReference>
<dbReference type="Proteomes" id="UP000594979">
    <property type="component" value="Chromosome"/>
</dbReference>
<organism evidence="13 15">
    <name type="scientific">Brevibacterium casei</name>
    <dbReference type="NCBI Taxonomy" id="33889"/>
    <lineage>
        <taxon>Bacteria</taxon>
        <taxon>Bacillati</taxon>
        <taxon>Actinomycetota</taxon>
        <taxon>Actinomycetes</taxon>
        <taxon>Micrococcales</taxon>
        <taxon>Brevibacteriaceae</taxon>
        <taxon>Brevibacterium</taxon>
    </lineage>
</organism>
<sequence length="234" mass="25414">MAAEENDLRVLIVEDDPMTAEAHADFVRRIPGFTVAGISLGGTAALERFDALTAEGRPVDLVLLDMNLVDAHGLEVAKRMTSRNTGVDIIAITAVRHLPVIRSAIAVGITQYLIKPFAFAAFREKLENQRAFRRGLSGGGELATQEAVDSALSALRSVAPGRLPKGLIEETLETVSAAVREAPAPVSATEVGRALDLSRVTVRRYLEHLVTTRQAVKQPRHGTPGRPEYEYRWA</sequence>
<evidence type="ECO:0000313" key="13">
    <source>
        <dbReference type="EMBL" id="PAK97076.1"/>
    </source>
</evidence>
<evidence type="ECO:0000256" key="6">
    <source>
        <dbReference type="ARBA" id="ARBA00023125"/>
    </source>
</evidence>
<keyword evidence="4 9" id="KW-0902">Two-component regulatory system</keyword>
<evidence type="ECO:0000256" key="5">
    <source>
        <dbReference type="ARBA" id="ARBA00023015"/>
    </source>
</evidence>
<evidence type="ECO:0000313" key="14">
    <source>
        <dbReference type="EMBL" id="QPS34881.1"/>
    </source>
</evidence>
<keyword evidence="5 9" id="KW-0805">Transcription regulation</keyword>
<dbReference type="KEGG" id="bcau:I6G59_06125"/>
<dbReference type="InterPro" id="IPR001789">
    <property type="entry name" value="Sig_transdc_resp-reg_receiver"/>
</dbReference>
<feature type="region of interest" description="Disordered" evidence="11">
    <location>
        <begin position="215"/>
        <end position="234"/>
    </location>
</feature>
<dbReference type="EMBL" id="NCWY01000001">
    <property type="protein sequence ID" value="PAK97076.1"/>
    <property type="molecule type" value="Genomic_DNA"/>
</dbReference>
<dbReference type="InterPro" id="IPR011006">
    <property type="entry name" value="CheY-like_superfamily"/>
</dbReference>
<keyword evidence="6 9" id="KW-0238">DNA-binding</keyword>
<evidence type="ECO:0000256" key="1">
    <source>
        <dbReference type="ARBA" id="ARBA00004496"/>
    </source>
</evidence>
<dbReference type="Proteomes" id="UP000216867">
    <property type="component" value="Unassembled WGS sequence"/>
</dbReference>
<reference evidence="13 15" key="1">
    <citation type="submission" date="2017-04" db="EMBL/GenBank/DDBJ databases">
        <title>Kefir bacterial isolates.</title>
        <authorList>
            <person name="Kim Y."/>
            <person name="Blasche S."/>
            <person name="Patil K.R."/>
        </authorList>
    </citation>
    <scope>NUCLEOTIDE SEQUENCE [LARGE SCALE GENOMIC DNA]</scope>
    <source>
        <strain evidence="13 15">OG2</strain>
    </source>
</reference>
<keyword evidence="3 10" id="KW-0597">Phosphoprotein</keyword>